<accession>A0ABU7DRZ9</accession>
<evidence type="ECO:0000256" key="3">
    <source>
        <dbReference type="ARBA" id="ARBA00022840"/>
    </source>
</evidence>
<gene>
    <name evidence="5" type="ORF">CHARACLAT_011966</name>
</gene>
<dbReference type="PANTHER" id="PTHR45832:SF3">
    <property type="entry name" value="NON-SPECIFIC SERINE_THREONINE PROTEIN KINASE"/>
    <property type="match status" value="1"/>
</dbReference>
<sequence>MVVEMVDGEPPYFNETPISAMKKLRDEAAPSVRNIQRVSPVLKDFLDCMLTRNTLQRSTASDMLEHPFLLQASSPRCLVPLVEQHRKRMSHC</sequence>
<keyword evidence="6" id="KW-1185">Reference proteome</keyword>
<comment type="caution">
    <text evidence="5">The sequence shown here is derived from an EMBL/GenBank/DDBJ whole genome shotgun (WGS) entry which is preliminary data.</text>
</comment>
<dbReference type="Proteomes" id="UP001352852">
    <property type="component" value="Unassembled WGS sequence"/>
</dbReference>
<dbReference type="PANTHER" id="PTHR45832">
    <property type="entry name" value="SERINE/THREONINE-PROTEIN KINASE SAMKA-RELATED-RELATED"/>
    <property type="match status" value="1"/>
</dbReference>
<evidence type="ECO:0000259" key="4">
    <source>
        <dbReference type="PROSITE" id="PS50011"/>
    </source>
</evidence>
<evidence type="ECO:0000313" key="6">
    <source>
        <dbReference type="Proteomes" id="UP001352852"/>
    </source>
</evidence>
<reference evidence="5 6" key="1">
    <citation type="submission" date="2021-06" db="EMBL/GenBank/DDBJ databases">
        <authorList>
            <person name="Palmer J.M."/>
        </authorList>
    </citation>
    <scope>NUCLEOTIDE SEQUENCE [LARGE SCALE GENOMIC DNA]</scope>
    <source>
        <strain evidence="5 6">CL_MEX2019</strain>
        <tissue evidence="5">Muscle</tissue>
    </source>
</reference>
<dbReference type="InterPro" id="IPR011009">
    <property type="entry name" value="Kinase-like_dom_sf"/>
</dbReference>
<evidence type="ECO:0000313" key="5">
    <source>
        <dbReference type="EMBL" id="MED6277310.1"/>
    </source>
</evidence>
<dbReference type="EC" id="2.7.11.1" evidence="1"/>
<dbReference type="EMBL" id="JAHUTJ010033607">
    <property type="protein sequence ID" value="MED6277310.1"/>
    <property type="molecule type" value="Genomic_DNA"/>
</dbReference>
<dbReference type="InterPro" id="IPR051931">
    <property type="entry name" value="PAK3-like"/>
</dbReference>
<name>A0ABU7DRZ9_9TELE</name>
<keyword evidence="2" id="KW-0547">Nucleotide-binding</keyword>
<keyword evidence="3" id="KW-0067">ATP-binding</keyword>
<feature type="domain" description="Protein kinase" evidence="4">
    <location>
        <begin position="1"/>
        <end position="69"/>
    </location>
</feature>
<protein>
    <recommendedName>
        <fullName evidence="1">non-specific serine/threonine protein kinase</fullName>
        <ecNumber evidence="1">2.7.11.1</ecNumber>
    </recommendedName>
</protein>
<dbReference type="InterPro" id="IPR000719">
    <property type="entry name" value="Prot_kinase_dom"/>
</dbReference>
<evidence type="ECO:0000256" key="1">
    <source>
        <dbReference type="ARBA" id="ARBA00012513"/>
    </source>
</evidence>
<dbReference type="Gene3D" id="1.10.510.10">
    <property type="entry name" value="Transferase(Phosphotransferase) domain 1"/>
    <property type="match status" value="1"/>
</dbReference>
<dbReference type="PROSITE" id="PS50011">
    <property type="entry name" value="PROTEIN_KINASE_DOM"/>
    <property type="match status" value="1"/>
</dbReference>
<proteinExistence type="predicted"/>
<dbReference type="SUPFAM" id="SSF56112">
    <property type="entry name" value="Protein kinase-like (PK-like)"/>
    <property type="match status" value="1"/>
</dbReference>
<organism evidence="5 6">
    <name type="scientific">Characodon lateralis</name>
    <dbReference type="NCBI Taxonomy" id="208331"/>
    <lineage>
        <taxon>Eukaryota</taxon>
        <taxon>Metazoa</taxon>
        <taxon>Chordata</taxon>
        <taxon>Craniata</taxon>
        <taxon>Vertebrata</taxon>
        <taxon>Euteleostomi</taxon>
        <taxon>Actinopterygii</taxon>
        <taxon>Neopterygii</taxon>
        <taxon>Teleostei</taxon>
        <taxon>Neoteleostei</taxon>
        <taxon>Acanthomorphata</taxon>
        <taxon>Ovalentaria</taxon>
        <taxon>Atherinomorphae</taxon>
        <taxon>Cyprinodontiformes</taxon>
        <taxon>Goodeidae</taxon>
        <taxon>Characodon</taxon>
    </lineage>
</organism>
<evidence type="ECO:0000256" key="2">
    <source>
        <dbReference type="ARBA" id="ARBA00022741"/>
    </source>
</evidence>